<evidence type="ECO:0000313" key="3">
    <source>
        <dbReference type="Proteomes" id="UP000535937"/>
    </source>
</evidence>
<dbReference type="RefSeq" id="WP_183458667.1">
    <property type="nucleotide sequence ID" value="NZ_JACHWZ010000006.1"/>
</dbReference>
<feature type="chain" id="PRO_5031456228" evidence="1">
    <location>
        <begin position="19"/>
        <end position="142"/>
    </location>
</feature>
<sequence length="142" mass="14908">MRAPITLSLLLAVGLAGCATTAPRHSLVQSALADTHLGWQPAPKNQLSFSVATASGIARVELRPLPADLQVLTLHLPGMRRVEGVQWLGGDGDNKQLYDGANGPEGVSLQPQGHGFRLQISGEALELVRGGGVLTVIDVYRG</sequence>
<dbReference type="PROSITE" id="PS51257">
    <property type="entry name" value="PROKAR_LIPOPROTEIN"/>
    <property type="match status" value="1"/>
</dbReference>
<keyword evidence="1" id="KW-0732">Signal</keyword>
<evidence type="ECO:0000256" key="1">
    <source>
        <dbReference type="SAM" id="SignalP"/>
    </source>
</evidence>
<dbReference type="AlphaFoldDB" id="A0A7W4WBX8"/>
<accession>A0A7W4WBX8</accession>
<keyword evidence="3" id="KW-1185">Reference proteome</keyword>
<name>A0A7W4WBX8_9GAMM</name>
<organism evidence="2 3">
    <name type="scientific">Microbulbifer rhizosphaerae</name>
    <dbReference type="NCBI Taxonomy" id="1562603"/>
    <lineage>
        <taxon>Bacteria</taxon>
        <taxon>Pseudomonadati</taxon>
        <taxon>Pseudomonadota</taxon>
        <taxon>Gammaproteobacteria</taxon>
        <taxon>Cellvibrionales</taxon>
        <taxon>Microbulbiferaceae</taxon>
        <taxon>Microbulbifer</taxon>
    </lineage>
</organism>
<feature type="signal peptide" evidence="1">
    <location>
        <begin position="1"/>
        <end position="18"/>
    </location>
</feature>
<comment type="caution">
    <text evidence="2">The sequence shown here is derived from an EMBL/GenBank/DDBJ whole genome shotgun (WGS) entry which is preliminary data.</text>
</comment>
<proteinExistence type="predicted"/>
<reference evidence="2 3" key="1">
    <citation type="submission" date="2020-08" db="EMBL/GenBank/DDBJ databases">
        <title>Genomic Encyclopedia of Type Strains, Phase III (KMG-III): the genomes of soil and plant-associated and newly described type strains.</title>
        <authorList>
            <person name="Whitman W."/>
        </authorList>
    </citation>
    <scope>NUCLEOTIDE SEQUENCE [LARGE SCALE GENOMIC DNA]</scope>
    <source>
        <strain evidence="2 3">CECT 8799</strain>
    </source>
</reference>
<evidence type="ECO:0000313" key="2">
    <source>
        <dbReference type="EMBL" id="MBB3060862.1"/>
    </source>
</evidence>
<protein>
    <submittedName>
        <fullName evidence="2">Uncharacterized protein</fullName>
    </submittedName>
</protein>
<gene>
    <name evidence="2" type="ORF">FHS09_001682</name>
</gene>
<dbReference type="Proteomes" id="UP000535937">
    <property type="component" value="Unassembled WGS sequence"/>
</dbReference>
<dbReference type="EMBL" id="JACHWZ010000006">
    <property type="protein sequence ID" value="MBB3060862.1"/>
    <property type="molecule type" value="Genomic_DNA"/>
</dbReference>